<evidence type="ECO:0000256" key="1">
    <source>
        <dbReference type="SAM" id="MobiDB-lite"/>
    </source>
</evidence>
<feature type="compositionally biased region" description="Low complexity" evidence="1">
    <location>
        <begin position="80"/>
        <end position="89"/>
    </location>
</feature>
<feature type="region of interest" description="Disordered" evidence="1">
    <location>
        <begin position="1"/>
        <end position="89"/>
    </location>
</feature>
<organism evidence="2 3">
    <name type="scientific">Micromonospora globispora</name>
    <dbReference type="NCBI Taxonomy" id="1450148"/>
    <lineage>
        <taxon>Bacteria</taxon>
        <taxon>Bacillati</taxon>
        <taxon>Actinomycetota</taxon>
        <taxon>Actinomycetes</taxon>
        <taxon>Micromonosporales</taxon>
        <taxon>Micromonosporaceae</taxon>
        <taxon>Micromonospora</taxon>
    </lineage>
</organism>
<comment type="caution">
    <text evidence="2">The sequence shown here is derived from an EMBL/GenBank/DDBJ whole genome shotgun (WGS) entry which is preliminary data.</text>
</comment>
<name>A0A317KJB9_9ACTN</name>
<gene>
    <name evidence="2" type="ORF">DLJ46_00505</name>
</gene>
<sequence>SAPAGPGLLRRSTADTDGDGLGSAPGAVGPGLLRPLPWPEEEAAGGPEPVGPPASAGPGLLRRPPLPEAAEDDGNGPDGGSAPSSAGIA</sequence>
<feature type="non-terminal residue" evidence="2">
    <location>
        <position position="1"/>
    </location>
</feature>
<keyword evidence="3" id="KW-1185">Reference proteome</keyword>
<proteinExistence type="predicted"/>
<protein>
    <submittedName>
        <fullName evidence="2">Uncharacterized protein</fullName>
    </submittedName>
</protein>
<evidence type="ECO:0000313" key="2">
    <source>
        <dbReference type="EMBL" id="PWU53915.1"/>
    </source>
</evidence>
<evidence type="ECO:0000313" key="3">
    <source>
        <dbReference type="Proteomes" id="UP000245683"/>
    </source>
</evidence>
<feature type="compositionally biased region" description="Low complexity" evidence="1">
    <location>
        <begin position="53"/>
        <end position="63"/>
    </location>
</feature>
<dbReference type="EMBL" id="QGSV01000027">
    <property type="protein sequence ID" value="PWU53915.1"/>
    <property type="molecule type" value="Genomic_DNA"/>
</dbReference>
<accession>A0A317KJB9</accession>
<dbReference type="Proteomes" id="UP000245683">
    <property type="component" value="Unassembled WGS sequence"/>
</dbReference>
<dbReference type="AlphaFoldDB" id="A0A317KJB9"/>
<reference evidence="3" key="1">
    <citation type="submission" date="2018-05" db="EMBL/GenBank/DDBJ databases">
        <title>Micromonospora globispora sp. nov. and Micromonospora rugosa sp. nov., isolated from marine sediment.</title>
        <authorList>
            <person name="Carro L."/>
            <person name="Aysel V."/>
            <person name="Cetin D."/>
            <person name="Igual J.M."/>
            <person name="Klenk H.-P."/>
            <person name="Trujillo M.E."/>
            <person name="Sahin N."/>
        </authorList>
    </citation>
    <scope>NUCLEOTIDE SEQUENCE [LARGE SCALE GENOMIC DNA]</scope>
    <source>
        <strain evidence="3">S2904</strain>
    </source>
</reference>